<evidence type="ECO:0000259" key="7">
    <source>
        <dbReference type="SMART" id="SM00842"/>
    </source>
</evidence>
<dbReference type="Gene3D" id="3.30.1490.110">
    <property type="match status" value="1"/>
</dbReference>
<dbReference type="PANTHER" id="PTHR32432">
    <property type="entry name" value="CELL DIVISION PROTEIN FTSA-RELATED"/>
    <property type="match status" value="1"/>
</dbReference>
<dbReference type="InterPro" id="IPR050696">
    <property type="entry name" value="FtsA/MreB"/>
</dbReference>
<evidence type="ECO:0000313" key="8">
    <source>
        <dbReference type="EMBL" id="OGL45348.1"/>
    </source>
</evidence>
<keyword evidence="1 5" id="KW-1003">Cell membrane</keyword>
<evidence type="ECO:0000256" key="6">
    <source>
        <dbReference type="PIRNR" id="PIRNR003101"/>
    </source>
</evidence>
<dbReference type="GO" id="GO:0032153">
    <property type="term" value="C:cell division site"/>
    <property type="evidence" value="ECO:0007669"/>
    <property type="project" value="UniProtKB-UniRule"/>
</dbReference>
<gene>
    <name evidence="5" type="primary">ftsA</name>
    <name evidence="8" type="ORF">A2161_12925</name>
</gene>
<comment type="subcellular location">
    <subcellularLocation>
        <location evidence="5">Cell membrane</location>
        <topology evidence="5">Peripheral membrane protein</topology>
        <orientation evidence="5">Cytoplasmic side</orientation>
    </subcellularLocation>
    <text evidence="5">Localizes to the Z ring in an FtsZ-dependent manner. Targeted to the membrane through a conserved C-terminal amphipathic helix.</text>
</comment>
<sequence>MTIFKRGNFVAGLDIGTTKTCAVIARDEGNGSMKLEGFGEVPSRGIKKSMVINLENTVNTILAAVREAELCAGVPIESVYVGLSGNQIKGFNSRGVVAIEGKQKEISQRDVERVLAKTREVSIPLDREILHVLPQEFIVDDQSGIHNPIGMAGLRLEVEAHITTSTKTGSQNIKKCVNGAGLEVEGLVLEQIASGLDVLTDEEREQGVALVDIGGGTSGLSIYVDGCIWHTAVIPVGGDQITNDLAIGLRTPNSEAEMIKKRAGIIRNILPEENNETVEVPDLSGTKMRLIPVRLLSQIIRPRVEEILLLIDHEIKRMGYDELLNMGIVITGGTALLPGIAEVAEDIFKMPVRLGIPKTRAEFPRDLENPSFSCVRGLIQYGIMNRLQQKLYEHSLLKSIKQKFNKWVLKFRNDKLSLPATNFFMYPVTKKS</sequence>
<evidence type="ECO:0000256" key="4">
    <source>
        <dbReference type="ARBA" id="ARBA00023306"/>
    </source>
</evidence>
<dbReference type="InterPro" id="IPR043129">
    <property type="entry name" value="ATPase_NBD"/>
</dbReference>
<keyword evidence="4 5" id="KW-0131">Cell cycle</keyword>
<dbReference type="InterPro" id="IPR003494">
    <property type="entry name" value="SHS2_FtsA"/>
</dbReference>
<comment type="caution">
    <text evidence="8">The sequence shown here is derived from an EMBL/GenBank/DDBJ whole genome shotgun (WGS) entry which is preliminary data.</text>
</comment>
<dbReference type="SUPFAM" id="SSF53067">
    <property type="entry name" value="Actin-like ATPase domain"/>
    <property type="match status" value="2"/>
</dbReference>
<evidence type="ECO:0000256" key="5">
    <source>
        <dbReference type="HAMAP-Rule" id="MF_02033"/>
    </source>
</evidence>
<dbReference type="Pfam" id="PF14450">
    <property type="entry name" value="FtsA"/>
    <property type="match status" value="1"/>
</dbReference>
<comment type="similarity">
    <text evidence="5 6">Belongs to the FtsA/MreB family.</text>
</comment>
<keyword evidence="2 5" id="KW-0132">Cell division</keyword>
<evidence type="ECO:0000256" key="3">
    <source>
        <dbReference type="ARBA" id="ARBA00023136"/>
    </source>
</evidence>
<dbReference type="PANTHER" id="PTHR32432:SF4">
    <property type="entry name" value="CELL DIVISION PROTEIN FTSA"/>
    <property type="match status" value="1"/>
</dbReference>
<reference evidence="8 9" key="1">
    <citation type="journal article" date="2016" name="Nat. Commun.">
        <title>Thousands of microbial genomes shed light on interconnected biogeochemical processes in an aquifer system.</title>
        <authorList>
            <person name="Anantharaman K."/>
            <person name="Brown C.T."/>
            <person name="Hug L.A."/>
            <person name="Sharon I."/>
            <person name="Castelle C.J."/>
            <person name="Probst A.J."/>
            <person name="Thomas B.C."/>
            <person name="Singh A."/>
            <person name="Wilkins M.J."/>
            <person name="Karaoz U."/>
            <person name="Brodie E.L."/>
            <person name="Williams K.H."/>
            <person name="Hubbard S.S."/>
            <person name="Banfield J.F."/>
        </authorList>
    </citation>
    <scope>NUCLEOTIDE SEQUENCE [LARGE SCALE GENOMIC DNA]</scope>
</reference>
<dbReference type="SMART" id="SM00842">
    <property type="entry name" value="FtsA"/>
    <property type="match status" value="1"/>
</dbReference>
<dbReference type="GO" id="GO:0009898">
    <property type="term" value="C:cytoplasmic side of plasma membrane"/>
    <property type="evidence" value="ECO:0007669"/>
    <property type="project" value="UniProtKB-UniRule"/>
</dbReference>
<dbReference type="Pfam" id="PF02491">
    <property type="entry name" value="SHS2_FTSA"/>
    <property type="match status" value="1"/>
</dbReference>
<comment type="subunit">
    <text evidence="5">Self-interacts. Interacts with FtsZ.</text>
</comment>
<dbReference type="GO" id="GO:0043093">
    <property type="term" value="P:FtsZ-dependent cytokinesis"/>
    <property type="evidence" value="ECO:0007669"/>
    <property type="project" value="UniProtKB-UniRule"/>
</dbReference>
<dbReference type="HAMAP" id="MF_02033">
    <property type="entry name" value="FtsA"/>
    <property type="match status" value="1"/>
</dbReference>
<accession>A0A1F7RWB7</accession>
<evidence type="ECO:0000256" key="2">
    <source>
        <dbReference type="ARBA" id="ARBA00022618"/>
    </source>
</evidence>
<comment type="function">
    <text evidence="5 6">Cell division protein that is involved in the assembly of the Z ring. May serve as a membrane anchor for the Z ring.</text>
</comment>
<dbReference type="AlphaFoldDB" id="A0A1F7RWB7"/>
<organism evidence="8 9">
    <name type="scientific">Candidatus Schekmanbacteria bacterium RBG_13_48_7</name>
    <dbReference type="NCBI Taxonomy" id="1817878"/>
    <lineage>
        <taxon>Bacteria</taxon>
        <taxon>Candidatus Schekmaniibacteriota</taxon>
    </lineage>
</organism>
<dbReference type="PIRSF" id="PIRSF003101">
    <property type="entry name" value="FtsA"/>
    <property type="match status" value="1"/>
</dbReference>
<dbReference type="Gene3D" id="3.30.420.40">
    <property type="match status" value="2"/>
</dbReference>
<dbReference type="InterPro" id="IPR020823">
    <property type="entry name" value="Cell_div_FtsA"/>
</dbReference>
<feature type="domain" description="SHS2" evidence="7">
    <location>
        <begin position="10"/>
        <end position="198"/>
    </location>
</feature>
<dbReference type="CDD" id="cd24048">
    <property type="entry name" value="ASKHA_NBD_FtsA"/>
    <property type="match status" value="1"/>
</dbReference>
<evidence type="ECO:0000256" key="1">
    <source>
        <dbReference type="ARBA" id="ARBA00022475"/>
    </source>
</evidence>
<keyword evidence="3 5" id="KW-0472">Membrane</keyword>
<dbReference type="NCBIfam" id="TIGR01174">
    <property type="entry name" value="ftsA"/>
    <property type="match status" value="1"/>
</dbReference>
<dbReference type="Proteomes" id="UP000179266">
    <property type="component" value="Unassembled WGS sequence"/>
</dbReference>
<proteinExistence type="inferred from homology"/>
<name>A0A1F7RWB7_9BACT</name>
<protein>
    <recommendedName>
        <fullName evidence="5 6">Cell division protein FtsA</fullName>
    </recommendedName>
</protein>
<dbReference type="EMBL" id="MGDD01000181">
    <property type="protein sequence ID" value="OGL45348.1"/>
    <property type="molecule type" value="Genomic_DNA"/>
</dbReference>
<evidence type="ECO:0000313" key="9">
    <source>
        <dbReference type="Proteomes" id="UP000179266"/>
    </source>
</evidence>